<comment type="pathway">
    <text evidence="5">Amino-acid biosynthesis; L-tryptophan biosynthesis; L-tryptophan from chorismate: step 4/5.</text>
</comment>
<dbReference type="GO" id="GO:0004049">
    <property type="term" value="F:anthranilate synthase activity"/>
    <property type="evidence" value="ECO:0007669"/>
    <property type="project" value="UniProtKB-EC"/>
</dbReference>
<keyword evidence="16 22" id="KW-0413">Isomerase</keyword>
<dbReference type="Gene3D" id="3.40.50.10190">
    <property type="entry name" value="BRCT domain"/>
    <property type="match status" value="1"/>
</dbReference>
<feature type="region of interest" description="Disordered" evidence="20">
    <location>
        <begin position="1"/>
        <end position="20"/>
    </location>
</feature>
<feature type="compositionally biased region" description="Basic and acidic residues" evidence="20">
    <location>
        <begin position="942"/>
        <end position="961"/>
    </location>
</feature>
<sequence length="1345" mass="145218">MPSSALVDHSPRNPNPSPPIATASNLVLIDNYDSFTWNVYQYLVFEGATVTVYRNDEITLEDLIAKKPTQLVISPGPGHPAKDAGISNAAIQHFGGKIPIMGVCMGEQCIFYSYGGTVDVTGQVLHGKTSPLKHDAKGMFAGVAQNVPVTRYHSLAGTHRTLPDCLQVTATIPANPDAEVKEVIMGVRHKDYVMEGVQFHPESILTEDGRVMMRNFLKMQGGTWAENDRLQKEAHAQAVGAAANATTDGTKKDKQTSILEKIYEHRRAAVAEQKKIPSQRPSDLQASYDLNLAPPQIDFPQRLRQSPFRLSLMSEIKRASPSKGIISLSTCAPAQARLYAKAGASTISVLTEPEWFKGSIDDLKAVRQSLEGMPNRPAVLRKEFIFDEYQILEARLAGADTVLLIVKMLEEPVLKKLYDYSRSLGMEPLVEVQNADETEIAVKLGAQVIGVNNRNLVNFEVDMETTNRLINMVPKETILCALSGIAGPKDVEPYIKSGVGAVLVGEALMRASNTAQFISELLGGSTTKPSRPSSTPMVKICGTRSAEAAKAAVEAGADLIGMILAPGTKRTVTAETALAISEAVHTTKKPVVSKSGLLADTKTASDFFEHGASRLVANDTRALLVGVFRNQSLEYVLEQQRLLDLDIVQLHGQEPLEWAKLVPVPVLKAFNPHDHGIGARGYHALPLLDAGSGGSGQQLDLSDVKAVFAKDDGIKVILAGGLNPDNVQTTLAGLGGYRDRVMAVDVSSGVEEDGQQSLDKIFSPAAAQPWTNANITSITAFRHKVKNWIERNGGRYATSVGKEATHLIASKESYKKTTSAVAQASALGIPIVSFDWLDDTLQSRRKLGTKRYTWDVIQGERRKSKELKRLGERADKKVFGEGVEKARELTGTGTSKTAGGTGGANRGGMGKGKGKRRGLFFGDGIGEERGRGGALNTPFISAKEDLMRRREREEGEAERAALLKSSVASPTPAPSSSALTSTSAPSSSPLSCPSSPENFPPLSSMPARHPPTPHPTSTSLSEAPAKPHFKDSYHYYRDATGYDYKITLVRSDITATRAGYAQYHLALLESHVKPSVYWCIAQYKGSTNAASSKEERGKANENANDDNDDNDDDEEKGVNKKEKKDDDGEARQDEKRQTSTMTNDPRAAQLHSLITPPATPSAHTAQPHSIPLTPPGTPFAPAFTAFRHAFRDLTHLAWEDRFDTASRSLQLQRARQLGLDPFIWGKPRAGMPVGLLAQADLAGDTERGGYVRGASRLPGIHVKLRGAAAFGAPGWRGAEERGEGCDPCGRGLGEREGRVRGLGAARRAVAGAGDGRDGMGFVDPEFAHLLPKARRSRSFFGAENE</sequence>
<dbReference type="PROSITE" id="PS50172">
    <property type="entry name" value="BRCT"/>
    <property type="match status" value="1"/>
</dbReference>
<evidence type="ECO:0000256" key="2">
    <source>
        <dbReference type="ARBA" id="ARBA00001633"/>
    </source>
</evidence>
<dbReference type="CDD" id="cd00027">
    <property type="entry name" value="BRCT"/>
    <property type="match status" value="1"/>
</dbReference>
<dbReference type="Pfam" id="PF00697">
    <property type="entry name" value="PRAI"/>
    <property type="match status" value="1"/>
</dbReference>
<evidence type="ECO:0000256" key="7">
    <source>
        <dbReference type="ARBA" id="ARBA00012266"/>
    </source>
</evidence>
<dbReference type="PROSITE" id="PS51273">
    <property type="entry name" value="GATASE_TYPE_1"/>
    <property type="match status" value="1"/>
</dbReference>
<keyword evidence="11" id="KW-0028">Amino-acid biosynthesis</keyword>
<evidence type="ECO:0000256" key="18">
    <source>
        <dbReference type="ARBA" id="ARBA00023268"/>
    </source>
</evidence>
<keyword evidence="18" id="KW-0511">Multifunctional enzyme</keyword>
<dbReference type="InterPro" id="IPR006221">
    <property type="entry name" value="TrpG/PapA_dom"/>
</dbReference>
<evidence type="ECO:0000256" key="6">
    <source>
        <dbReference type="ARBA" id="ARBA00004873"/>
    </source>
</evidence>
<dbReference type="SUPFAM" id="SSF52317">
    <property type="entry name" value="Class I glutamine amidotransferase-like"/>
    <property type="match status" value="1"/>
</dbReference>
<comment type="catalytic activity">
    <reaction evidence="2">
        <text>1-(2-carboxyphenylamino)-1-deoxy-D-ribulose 5-phosphate + H(+) = (1S,2R)-1-C-(indol-3-yl)glycerol 3-phosphate + CO2 + H2O</text>
        <dbReference type="Rhea" id="RHEA:23476"/>
        <dbReference type="ChEBI" id="CHEBI:15377"/>
        <dbReference type="ChEBI" id="CHEBI:15378"/>
        <dbReference type="ChEBI" id="CHEBI:16526"/>
        <dbReference type="ChEBI" id="CHEBI:58613"/>
        <dbReference type="ChEBI" id="CHEBI:58866"/>
        <dbReference type="EC" id="4.1.1.48"/>
    </reaction>
</comment>
<feature type="domain" description="BRCT" evidence="21">
    <location>
        <begin position="782"/>
        <end position="854"/>
    </location>
</feature>
<dbReference type="SUPFAM" id="SSF51366">
    <property type="entry name" value="Ribulose-phoshate binding barrel"/>
    <property type="match status" value="2"/>
</dbReference>
<dbReference type="InterPro" id="IPR050472">
    <property type="entry name" value="Anth_synth/Amidotransfase"/>
</dbReference>
<comment type="catalytic activity">
    <reaction evidence="19">
        <text>chorismate + L-glutamine = anthranilate + pyruvate + L-glutamate + H(+)</text>
        <dbReference type="Rhea" id="RHEA:21732"/>
        <dbReference type="ChEBI" id="CHEBI:15361"/>
        <dbReference type="ChEBI" id="CHEBI:15378"/>
        <dbReference type="ChEBI" id="CHEBI:16567"/>
        <dbReference type="ChEBI" id="CHEBI:29748"/>
        <dbReference type="ChEBI" id="CHEBI:29985"/>
        <dbReference type="ChEBI" id="CHEBI:58359"/>
        <dbReference type="EC" id="4.1.3.27"/>
    </reaction>
</comment>
<dbReference type="EC" id="4.1.3.27" evidence="7"/>
<dbReference type="InterPro" id="IPR017926">
    <property type="entry name" value="GATASE"/>
</dbReference>
<dbReference type="InterPro" id="IPR001468">
    <property type="entry name" value="Indole-3-GlycerolPSynthase_CS"/>
</dbReference>
<dbReference type="CDD" id="cd00405">
    <property type="entry name" value="PRAI"/>
    <property type="match status" value="1"/>
</dbReference>
<protein>
    <recommendedName>
        <fullName evidence="10">Multifunctional tryptophan biosynthesis protein</fullName>
        <ecNumber evidence="8">4.1.1.48</ecNumber>
        <ecNumber evidence="7">4.1.3.27</ecNumber>
        <ecNumber evidence="9">5.3.1.24</ecNumber>
    </recommendedName>
</protein>
<evidence type="ECO:0000256" key="9">
    <source>
        <dbReference type="ARBA" id="ARBA00012572"/>
    </source>
</evidence>
<feature type="compositionally biased region" description="Acidic residues" evidence="20">
    <location>
        <begin position="1103"/>
        <end position="1115"/>
    </location>
</feature>
<evidence type="ECO:0000313" key="22">
    <source>
        <dbReference type="EMBL" id="RAR15271.1"/>
    </source>
</evidence>
<dbReference type="Gene3D" id="3.20.20.70">
    <property type="entry name" value="Aldolase class I"/>
    <property type="match status" value="2"/>
</dbReference>
<dbReference type="NCBIfam" id="NF001377">
    <property type="entry name" value="PRK00278.2-4"/>
    <property type="match status" value="1"/>
</dbReference>
<evidence type="ECO:0000256" key="8">
    <source>
        <dbReference type="ARBA" id="ARBA00012362"/>
    </source>
</evidence>
<dbReference type="SMART" id="SM00292">
    <property type="entry name" value="BRCT"/>
    <property type="match status" value="1"/>
</dbReference>
<evidence type="ECO:0000256" key="17">
    <source>
        <dbReference type="ARBA" id="ARBA00023239"/>
    </source>
</evidence>
<dbReference type="GO" id="GO:0000162">
    <property type="term" value="P:L-tryptophan biosynthetic process"/>
    <property type="evidence" value="ECO:0007669"/>
    <property type="project" value="UniProtKB-UniPathway"/>
</dbReference>
<comment type="pathway">
    <text evidence="4">Amino-acid biosynthesis; L-tryptophan biosynthesis; L-tryptophan from chorismate: step 3/5.</text>
</comment>
<evidence type="ECO:0000256" key="1">
    <source>
        <dbReference type="ARBA" id="ARBA00001164"/>
    </source>
</evidence>
<dbReference type="CDD" id="cd00331">
    <property type="entry name" value="IGPS"/>
    <property type="match status" value="1"/>
</dbReference>
<dbReference type="SUPFAM" id="SSF52113">
    <property type="entry name" value="BRCT domain"/>
    <property type="match status" value="1"/>
</dbReference>
<dbReference type="Proteomes" id="UP000249619">
    <property type="component" value="Unassembled WGS sequence"/>
</dbReference>
<dbReference type="PANTHER" id="PTHR43418:SF4">
    <property type="entry name" value="MULTIFUNCTIONAL TRYPTOPHAN BIOSYNTHESIS PROTEIN"/>
    <property type="match status" value="1"/>
</dbReference>
<keyword evidence="17 22" id="KW-0456">Lyase</keyword>
<keyword evidence="14" id="KW-0315">Glutamine amidotransferase</keyword>
<evidence type="ECO:0000256" key="4">
    <source>
        <dbReference type="ARBA" id="ARBA00004664"/>
    </source>
</evidence>
<dbReference type="InterPro" id="IPR011060">
    <property type="entry name" value="RibuloseP-bd_barrel"/>
</dbReference>
<comment type="catalytic activity">
    <reaction evidence="1">
        <text>N-(5-phospho-beta-D-ribosyl)anthranilate = 1-(2-carboxyphenylamino)-1-deoxy-D-ribulose 5-phosphate</text>
        <dbReference type="Rhea" id="RHEA:21540"/>
        <dbReference type="ChEBI" id="CHEBI:18277"/>
        <dbReference type="ChEBI" id="CHEBI:58613"/>
        <dbReference type="EC" id="5.3.1.24"/>
    </reaction>
</comment>
<evidence type="ECO:0000256" key="5">
    <source>
        <dbReference type="ARBA" id="ARBA00004696"/>
    </source>
</evidence>
<dbReference type="GO" id="GO:0005829">
    <property type="term" value="C:cytosol"/>
    <property type="evidence" value="ECO:0007669"/>
    <property type="project" value="TreeGrafter"/>
</dbReference>
<dbReference type="FunFam" id="3.20.20.70:FF:000136">
    <property type="entry name" value="Multifunctional tryptophan biosynthesis protein"/>
    <property type="match status" value="1"/>
</dbReference>
<evidence type="ECO:0000256" key="10">
    <source>
        <dbReference type="ARBA" id="ARBA00018819"/>
    </source>
</evidence>
<feature type="region of interest" description="Disordered" evidence="20">
    <location>
        <begin position="1088"/>
        <end position="1146"/>
    </location>
</feature>
<organism evidence="22 23">
    <name type="scientific">Stemphylium lycopersici</name>
    <name type="common">Tomato gray leaf spot disease fungus</name>
    <name type="synonym">Thyrospora lycopersici</name>
    <dbReference type="NCBI Taxonomy" id="183478"/>
    <lineage>
        <taxon>Eukaryota</taxon>
        <taxon>Fungi</taxon>
        <taxon>Dikarya</taxon>
        <taxon>Ascomycota</taxon>
        <taxon>Pezizomycotina</taxon>
        <taxon>Dothideomycetes</taxon>
        <taxon>Pleosporomycetidae</taxon>
        <taxon>Pleosporales</taxon>
        <taxon>Pleosporineae</taxon>
        <taxon>Pleosporaceae</taxon>
        <taxon>Stemphylium</taxon>
    </lineage>
</organism>
<dbReference type="GO" id="GO:0004640">
    <property type="term" value="F:phosphoribosylanthranilate isomerase activity"/>
    <property type="evidence" value="ECO:0007669"/>
    <property type="project" value="UniProtKB-EC"/>
</dbReference>
<dbReference type="PROSITE" id="PS00614">
    <property type="entry name" value="IGPS"/>
    <property type="match status" value="1"/>
</dbReference>
<dbReference type="Pfam" id="PF00533">
    <property type="entry name" value="BRCT"/>
    <property type="match status" value="1"/>
</dbReference>
<evidence type="ECO:0000259" key="21">
    <source>
        <dbReference type="PROSITE" id="PS50172"/>
    </source>
</evidence>
<dbReference type="InterPro" id="IPR013785">
    <property type="entry name" value="Aldolase_TIM"/>
</dbReference>
<dbReference type="Gene3D" id="3.40.50.880">
    <property type="match status" value="1"/>
</dbReference>
<comment type="function">
    <text evidence="3">Trifunctional enzyme bearing the Gln amidotransferase (GATase) domain of anthranilate synthase, indole-glycerolphosphate synthase, and phosphoribosylanthranilate isomerase activities.</text>
</comment>
<evidence type="ECO:0000256" key="19">
    <source>
        <dbReference type="ARBA" id="ARBA00047683"/>
    </source>
</evidence>
<dbReference type="EMBL" id="QGDH01000013">
    <property type="protein sequence ID" value="RAR15271.1"/>
    <property type="molecule type" value="Genomic_DNA"/>
</dbReference>
<name>A0A364NDU9_STELY</name>
<keyword evidence="13" id="KW-0822">Tryptophan biosynthesis</keyword>
<evidence type="ECO:0000256" key="11">
    <source>
        <dbReference type="ARBA" id="ARBA00022605"/>
    </source>
</evidence>
<dbReference type="InterPro" id="IPR013798">
    <property type="entry name" value="Indole-3-glycerol_P_synth_dom"/>
</dbReference>
<evidence type="ECO:0000256" key="12">
    <source>
        <dbReference type="ARBA" id="ARBA00022793"/>
    </source>
</evidence>
<evidence type="ECO:0000256" key="20">
    <source>
        <dbReference type="SAM" id="MobiDB-lite"/>
    </source>
</evidence>
<feature type="compositionally biased region" description="Low complexity" evidence="20">
    <location>
        <begin position="965"/>
        <end position="996"/>
    </location>
</feature>
<dbReference type="InterPro" id="IPR001240">
    <property type="entry name" value="PRAI_dom"/>
</dbReference>
<keyword evidence="12" id="KW-0210">Decarboxylase</keyword>
<dbReference type="EC" id="5.3.1.24" evidence="9"/>
<evidence type="ECO:0000256" key="3">
    <source>
        <dbReference type="ARBA" id="ARBA00003272"/>
    </source>
</evidence>
<keyword evidence="15" id="KW-0057">Aromatic amino acid biosynthesis</keyword>
<dbReference type="CDD" id="cd01743">
    <property type="entry name" value="GATase1_Anthranilate_Synthase"/>
    <property type="match status" value="1"/>
</dbReference>
<dbReference type="UniPathway" id="UPA00035">
    <property type="reaction ID" value="UER00040"/>
</dbReference>
<dbReference type="GO" id="GO:0004425">
    <property type="term" value="F:indole-3-glycerol-phosphate synthase activity"/>
    <property type="evidence" value="ECO:0007669"/>
    <property type="project" value="UniProtKB-EC"/>
</dbReference>
<dbReference type="Pfam" id="PF00218">
    <property type="entry name" value="IGPS"/>
    <property type="match status" value="1"/>
</dbReference>
<feature type="region of interest" description="Disordered" evidence="20">
    <location>
        <begin position="888"/>
        <end position="1026"/>
    </location>
</feature>
<dbReference type="EC" id="4.1.1.48" evidence="8"/>
<dbReference type="NCBIfam" id="TIGR00566">
    <property type="entry name" value="trpG_papA"/>
    <property type="match status" value="1"/>
</dbReference>
<evidence type="ECO:0000313" key="23">
    <source>
        <dbReference type="Proteomes" id="UP000249619"/>
    </source>
</evidence>
<evidence type="ECO:0000256" key="15">
    <source>
        <dbReference type="ARBA" id="ARBA00023141"/>
    </source>
</evidence>
<comment type="pathway">
    <text evidence="6">Amino-acid biosynthesis; L-tryptophan biosynthesis; L-tryptophan from chorismate: step 1/5.</text>
</comment>
<evidence type="ECO:0000256" key="13">
    <source>
        <dbReference type="ARBA" id="ARBA00022822"/>
    </source>
</evidence>
<reference evidence="23" key="1">
    <citation type="submission" date="2018-05" db="EMBL/GenBank/DDBJ databases">
        <title>Draft genome sequence of Stemphylium lycopersici strain CIDEFI 213.</title>
        <authorList>
            <person name="Medina R."/>
            <person name="Franco M.E.E."/>
            <person name="Lucentini C.G."/>
            <person name="Saparrat M.C.N."/>
            <person name="Balatti P.A."/>
        </authorList>
    </citation>
    <scope>NUCLEOTIDE SEQUENCE [LARGE SCALE GENOMIC DNA]</scope>
    <source>
        <strain evidence="23">CIDEFI 213</strain>
    </source>
</reference>
<comment type="caution">
    <text evidence="22">The sequence shown here is derived from an EMBL/GenBank/DDBJ whole genome shotgun (WGS) entry which is preliminary data.</text>
</comment>
<feature type="compositionally biased region" description="Basic and acidic residues" evidence="20">
    <location>
        <begin position="1116"/>
        <end position="1137"/>
    </location>
</feature>
<dbReference type="HAMAP" id="MF_00135">
    <property type="entry name" value="PRAI"/>
    <property type="match status" value="1"/>
</dbReference>
<dbReference type="PRINTS" id="PR00096">
    <property type="entry name" value="GATASE"/>
</dbReference>
<dbReference type="InterPro" id="IPR029062">
    <property type="entry name" value="Class_I_gatase-like"/>
</dbReference>
<proteinExistence type="inferred from homology"/>
<dbReference type="FunFam" id="3.40.50.880:FF:000031">
    <property type="entry name" value="Multifunctional tryptophan biosynthesis protein"/>
    <property type="match status" value="1"/>
</dbReference>
<gene>
    <name evidence="22" type="ORF">DDE83_001305</name>
</gene>
<dbReference type="InterPro" id="IPR001357">
    <property type="entry name" value="BRCT_dom"/>
</dbReference>
<dbReference type="STRING" id="183478.A0A364NDU9"/>
<evidence type="ECO:0000256" key="16">
    <source>
        <dbReference type="ARBA" id="ARBA00023235"/>
    </source>
</evidence>
<dbReference type="PANTHER" id="PTHR43418">
    <property type="entry name" value="MULTIFUNCTIONAL TRYPTOPHAN BIOSYNTHESIS PROTEIN-RELATED"/>
    <property type="match status" value="1"/>
</dbReference>
<dbReference type="Pfam" id="PF00117">
    <property type="entry name" value="GATase"/>
    <property type="match status" value="1"/>
</dbReference>
<dbReference type="InterPro" id="IPR036420">
    <property type="entry name" value="BRCT_dom_sf"/>
</dbReference>
<keyword evidence="23" id="KW-1185">Reference proteome</keyword>
<evidence type="ECO:0000256" key="14">
    <source>
        <dbReference type="ARBA" id="ARBA00022962"/>
    </source>
</evidence>
<dbReference type="PRINTS" id="PR00097">
    <property type="entry name" value="ANTSNTHASEII"/>
</dbReference>
<feature type="compositionally biased region" description="Gly residues" evidence="20">
    <location>
        <begin position="899"/>
        <end position="911"/>
    </location>
</feature>
<accession>A0A364NDU9</accession>